<evidence type="ECO:0000256" key="5">
    <source>
        <dbReference type="ARBA" id="ARBA00023136"/>
    </source>
</evidence>
<keyword evidence="7" id="KW-1185">Reference proteome</keyword>
<keyword evidence="3 6" id="KW-0812">Transmembrane</keyword>
<keyword evidence="5 6" id="KW-0472">Membrane</keyword>
<gene>
    <name evidence="8" type="primary">LOC106808125</name>
</gene>
<feature type="transmembrane region" description="Helical" evidence="6">
    <location>
        <begin position="57"/>
        <end position="78"/>
    </location>
</feature>
<evidence type="ECO:0000256" key="4">
    <source>
        <dbReference type="ARBA" id="ARBA00022989"/>
    </source>
</evidence>
<dbReference type="InterPro" id="IPR018801">
    <property type="entry name" value="TM129"/>
</dbReference>
<evidence type="ECO:0000313" key="7">
    <source>
        <dbReference type="Proteomes" id="UP000695022"/>
    </source>
</evidence>
<dbReference type="RefSeq" id="XP_014666191.1">
    <property type="nucleotide sequence ID" value="XM_014810705.1"/>
</dbReference>
<comment type="similarity">
    <text evidence="2">Belongs to the TMEM129 family.</text>
</comment>
<dbReference type="Pfam" id="PF10272">
    <property type="entry name" value="Tmpp129"/>
    <property type="match status" value="1"/>
</dbReference>
<dbReference type="PANTHER" id="PTHR31322:SF2">
    <property type="entry name" value="E3 UBIQUITIN-PROTEIN LIGASE TM129"/>
    <property type="match status" value="1"/>
</dbReference>
<protein>
    <submittedName>
        <fullName evidence="8">E3 ubiquitin-protein ligase TM129-like isoform X1</fullName>
    </submittedName>
</protein>
<dbReference type="GeneID" id="106808125"/>
<accession>A0ABM1E1X0</accession>
<keyword evidence="4 6" id="KW-1133">Transmembrane helix</keyword>
<evidence type="ECO:0000313" key="8">
    <source>
        <dbReference type="RefSeq" id="XP_014666191.1"/>
    </source>
</evidence>
<reference evidence="8" key="1">
    <citation type="submission" date="2025-08" db="UniProtKB">
        <authorList>
            <consortium name="RefSeq"/>
        </authorList>
    </citation>
    <scope>IDENTIFICATION</scope>
</reference>
<name>A0ABM1E1X0_PRICU</name>
<dbReference type="Proteomes" id="UP000695022">
    <property type="component" value="Unplaced"/>
</dbReference>
<proteinExistence type="inferred from homology"/>
<evidence type="ECO:0000256" key="1">
    <source>
        <dbReference type="ARBA" id="ARBA00004141"/>
    </source>
</evidence>
<dbReference type="PANTHER" id="PTHR31322">
    <property type="entry name" value="E3 UBIQUITIN-PROTEIN LIGASE TM129"/>
    <property type="match status" value="1"/>
</dbReference>
<evidence type="ECO:0000256" key="3">
    <source>
        <dbReference type="ARBA" id="ARBA00022692"/>
    </source>
</evidence>
<evidence type="ECO:0000256" key="2">
    <source>
        <dbReference type="ARBA" id="ARBA00007332"/>
    </source>
</evidence>
<feature type="transmembrane region" description="Helical" evidence="6">
    <location>
        <begin position="90"/>
        <end position="115"/>
    </location>
</feature>
<evidence type="ECO:0000256" key="6">
    <source>
        <dbReference type="SAM" id="Phobius"/>
    </source>
</evidence>
<sequence length="362" mass="41504">MASYDVLYTFGYILASMCIVFPPREFREGGLTIENIFSSLIGSEDVRFIHHHIRRTSLTVLIHSLLPLCYYIGLGYTSPGLQLFNLGKTSYLWIGFLCCSLLIVLVATLTVLYWYKNNWSKHPISKTLERHGNRWYAVASDINIEYRRITKFTSILGQTKVYITDSWIVKVSTYNMDIAYQSDVHLTLHDTDSHAISHENMGPVQYVSITVSSIRDGVHPFSIRLNSNDYNDLQTKIQAPIRNARNIVIHQSLSDKFLDAFQNQVALNEKYSVPADMELEQCIGCMQTTSDVKLTKRCDDATSGDCVQCYCRPMWCRQCMGKWFASRQDQERPETWLASRSPCPTCRSTFCMLDVCRIVVAE</sequence>
<organism evidence="7 8">
    <name type="scientific">Priapulus caudatus</name>
    <name type="common">Priapulid worm</name>
    <dbReference type="NCBI Taxonomy" id="37621"/>
    <lineage>
        <taxon>Eukaryota</taxon>
        <taxon>Metazoa</taxon>
        <taxon>Ecdysozoa</taxon>
        <taxon>Scalidophora</taxon>
        <taxon>Priapulida</taxon>
        <taxon>Priapulimorpha</taxon>
        <taxon>Priapulimorphida</taxon>
        <taxon>Priapulidae</taxon>
        <taxon>Priapulus</taxon>
    </lineage>
</organism>
<comment type="subcellular location">
    <subcellularLocation>
        <location evidence="1">Membrane</location>
        <topology evidence="1">Multi-pass membrane protein</topology>
    </subcellularLocation>
</comment>